<dbReference type="Proteomes" id="UP000548632">
    <property type="component" value="Unassembled WGS sequence"/>
</dbReference>
<gene>
    <name evidence="1" type="ORF">HUK38_04835</name>
</gene>
<comment type="caution">
    <text evidence="1">The sequence shown here is derived from an EMBL/GenBank/DDBJ whole genome shotgun (WGS) entry which is preliminary data.</text>
</comment>
<evidence type="ECO:0000313" key="1">
    <source>
        <dbReference type="EMBL" id="MBB1125557.1"/>
    </source>
</evidence>
<dbReference type="RefSeq" id="WP_182583022.1">
    <property type="nucleotide sequence ID" value="NZ_JABVCQ010000007.1"/>
</dbReference>
<accession>A0A839HEF9</accession>
<evidence type="ECO:0000313" key="2">
    <source>
        <dbReference type="Proteomes" id="UP000548632"/>
    </source>
</evidence>
<dbReference type="EMBL" id="JABVCQ010000007">
    <property type="protein sequence ID" value="MBB1125557.1"/>
    <property type="molecule type" value="Genomic_DNA"/>
</dbReference>
<keyword evidence="2" id="KW-1185">Reference proteome</keyword>
<organism evidence="1 2">
    <name type="scientific">Thiospirillum jenense</name>
    <dbReference type="NCBI Taxonomy" id="1653858"/>
    <lineage>
        <taxon>Bacteria</taxon>
        <taxon>Pseudomonadati</taxon>
        <taxon>Pseudomonadota</taxon>
        <taxon>Gammaproteobacteria</taxon>
        <taxon>Chromatiales</taxon>
        <taxon>Chromatiaceae</taxon>
        <taxon>Thiospirillum</taxon>
    </lineage>
</organism>
<proteinExistence type="predicted"/>
<protein>
    <submittedName>
        <fullName evidence="1">Uncharacterized protein</fullName>
    </submittedName>
</protein>
<name>A0A839HEF9_9GAMM</name>
<sequence length="171" mass="18582">MMQDHKTTLSVFAQSVISTLRSYFADTNIQQFGIKQPFDDNNAPVTVRPPCLLLEIAGFGVTDANQCSPRVVALQVNCAIHALLPVTTPDLQLELLDLGGTITGLLCLHDSAPLLPPNVGQRWGLERKVESVDRSSIVCVPGEYGAGLHGFDSVKIGWTQTVYIPELLEII</sequence>
<dbReference type="AlphaFoldDB" id="A0A839HEF9"/>
<reference evidence="1 2" key="1">
    <citation type="journal article" date="2020" name="Arch. Microbiol.">
        <title>The genome sequence of the giant phototrophic gammaproteobacterium Thiospirillum jenense gives insight into its physiological properties and phylogenetic relationships.</title>
        <authorList>
            <person name="Imhoff J.F."/>
            <person name="Meyer T.E."/>
            <person name="Kyndt J.A."/>
        </authorList>
    </citation>
    <scope>NUCLEOTIDE SEQUENCE [LARGE SCALE GENOMIC DNA]</scope>
    <source>
        <strain evidence="1 2">DSM 216</strain>
    </source>
</reference>